<evidence type="ECO:0000313" key="5">
    <source>
        <dbReference type="Proteomes" id="UP000594015"/>
    </source>
</evidence>
<dbReference type="AlphaFoldDB" id="A0AAE7P0M8"/>
<dbReference type="Pfam" id="PF00239">
    <property type="entry name" value="Resolvase"/>
    <property type="match status" value="1"/>
</dbReference>
<evidence type="ECO:0000259" key="2">
    <source>
        <dbReference type="PROSITE" id="PS51736"/>
    </source>
</evidence>
<reference evidence="4 5" key="1">
    <citation type="submission" date="2018-06" db="EMBL/GenBank/DDBJ databases">
        <title>Comparative genomics of Bradyrhizobium nodulating Arachidis hypogaea.</title>
        <authorList>
            <person name="Li Y."/>
        </authorList>
    </citation>
    <scope>NUCLEOTIDE SEQUENCE [LARGE SCALE GENOMIC DNA]</scope>
    <source>
        <strain evidence="4 5">CCBAU 051107</strain>
    </source>
</reference>
<organism evidence="4 5">
    <name type="scientific">Bradyrhizobium arachidis</name>
    <dbReference type="NCBI Taxonomy" id="858423"/>
    <lineage>
        <taxon>Bacteria</taxon>
        <taxon>Pseudomonadati</taxon>
        <taxon>Pseudomonadota</taxon>
        <taxon>Alphaproteobacteria</taxon>
        <taxon>Hyphomicrobiales</taxon>
        <taxon>Nitrobacteraceae</taxon>
        <taxon>Bradyrhizobium</taxon>
    </lineage>
</organism>
<dbReference type="PROSITE" id="PS51736">
    <property type="entry name" value="RECOMBINASES_3"/>
    <property type="match status" value="1"/>
</dbReference>
<sequence length="553" mass="61010">MKESSPIEETTRKRATIYARFSTDLQNERSIEDQLSLCQSYAEREGLTVVSTHEDRARSGGSVMGREGLLRMLDQARERSFDVVIVEALDRLSRDMEDLAGIHKRLSFLGIEIRAVHEGVVNTVLVGLRGLVGQLYREDNAHKVRRGQAGRVKQGLAGGGLTYGYAAVTGRSGERVVVETEAQVIRRIFQEYVDGRTPREIAHDLNKERVSPPRGRAWNASTINGNHERGAGILLNELYMGRLIWNKVRMVKDPDSGKRLSRPNPRSDWQVAEVPHLAIVSPELFTAAQQRKGERSHGHPTHQRRPRRMLSGLLRCGSCGSGMATNGRDKSGRVRIRCSAATESGTCPDAKTFYLDTVESAVLNGLQAELRAPKVISEYVRTYLEERKRLAATSHAKRQRLEQQLGQINREIERLVDAIAKGHGDPSVLGPRSTALDAERKRISEELQSEPPALKEVALHPAILKRYEEQLDRLEDALGKGVSGGDGEAAEAIRDLVETVTVFRDPGRPGGVAVEIAGRLNALLGEKAYPNQVKGVWGKVVAGEGLEPPTPGL</sequence>
<dbReference type="InterPro" id="IPR006119">
    <property type="entry name" value="Resolv_N"/>
</dbReference>
<evidence type="ECO:0000259" key="3">
    <source>
        <dbReference type="PROSITE" id="PS51737"/>
    </source>
</evidence>
<dbReference type="Pfam" id="PF13408">
    <property type="entry name" value="Zn_ribbon_recom"/>
    <property type="match status" value="1"/>
</dbReference>
<dbReference type="InterPro" id="IPR025827">
    <property type="entry name" value="Zn_ribbon_recom_dom"/>
</dbReference>
<dbReference type="InterPro" id="IPR036162">
    <property type="entry name" value="Resolvase-like_N_sf"/>
</dbReference>
<dbReference type="GO" id="GO:0003677">
    <property type="term" value="F:DNA binding"/>
    <property type="evidence" value="ECO:0007669"/>
    <property type="project" value="InterPro"/>
</dbReference>
<dbReference type="Proteomes" id="UP000594015">
    <property type="component" value="Chromosome"/>
</dbReference>
<dbReference type="GO" id="GO:0000150">
    <property type="term" value="F:DNA strand exchange activity"/>
    <property type="evidence" value="ECO:0007669"/>
    <property type="project" value="InterPro"/>
</dbReference>
<proteinExistence type="predicted"/>
<dbReference type="SMART" id="SM00857">
    <property type="entry name" value="Resolvase"/>
    <property type="match status" value="1"/>
</dbReference>
<feature type="domain" description="Recombinase" evidence="3">
    <location>
        <begin position="162"/>
        <end position="298"/>
    </location>
</feature>
<dbReference type="PANTHER" id="PTHR30461:SF23">
    <property type="entry name" value="DNA RECOMBINASE-RELATED"/>
    <property type="match status" value="1"/>
</dbReference>
<keyword evidence="1" id="KW-0175">Coiled coil</keyword>
<feature type="coiled-coil region" evidence="1">
    <location>
        <begin position="391"/>
        <end position="418"/>
    </location>
</feature>
<protein>
    <submittedName>
        <fullName evidence="4">Recombinase family protein</fullName>
    </submittedName>
</protein>
<evidence type="ECO:0000256" key="1">
    <source>
        <dbReference type="SAM" id="Coils"/>
    </source>
</evidence>
<dbReference type="InterPro" id="IPR050639">
    <property type="entry name" value="SSR_resolvase"/>
</dbReference>
<dbReference type="PROSITE" id="PS51737">
    <property type="entry name" value="RECOMBINASE_DNA_BIND"/>
    <property type="match status" value="1"/>
</dbReference>
<dbReference type="InterPro" id="IPR038109">
    <property type="entry name" value="DNA_bind_recomb_sf"/>
</dbReference>
<dbReference type="Pfam" id="PF07508">
    <property type="entry name" value="Recombinase"/>
    <property type="match status" value="1"/>
</dbReference>
<accession>A0AAE7P0M8</accession>
<dbReference type="SUPFAM" id="SSF53041">
    <property type="entry name" value="Resolvase-like"/>
    <property type="match status" value="1"/>
</dbReference>
<dbReference type="InterPro" id="IPR011109">
    <property type="entry name" value="DNA_bind_recombinase_dom"/>
</dbReference>
<dbReference type="CDD" id="cd00338">
    <property type="entry name" value="Ser_Recombinase"/>
    <property type="match status" value="1"/>
</dbReference>
<dbReference type="Gene3D" id="3.40.50.1390">
    <property type="entry name" value="Resolvase, N-terminal catalytic domain"/>
    <property type="match status" value="1"/>
</dbReference>
<feature type="domain" description="Resolvase/invertase-type recombinase catalytic" evidence="2">
    <location>
        <begin position="14"/>
        <end position="115"/>
    </location>
</feature>
<dbReference type="Gene3D" id="3.90.1750.20">
    <property type="entry name" value="Putative Large Serine Recombinase, Chain B, Domain 2"/>
    <property type="match status" value="1"/>
</dbReference>
<dbReference type="RefSeq" id="WP_092218784.1">
    <property type="nucleotide sequence ID" value="NZ_CP030050.1"/>
</dbReference>
<gene>
    <name evidence="4" type="ORF">WN72_08355</name>
</gene>
<dbReference type="KEGG" id="barh:WN72_08355"/>
<evidence type="ECO:0000313" key="4">
    <source>
        <dbReference type="EMBL" id="QOZ73218.1"/>
    </source>
</evidence>
<dbReference type="EMBL" id="CP030050">
    <property type="protein sequence ID" value="QOZ73218.1"/>
    <property type="molecule type" value="Genomic_DNA"/>
</dbReference>
<dbReference type="PANTHER" id="PTHR30461">
    <property type="entry name" value="DNA-INVERTASE FROM LAMBDOID PROPHAGE"/>
    <property type="match status" value="1"/>
</dbReference>
<name>A0AAE7P0M8_9BRAD</name>